<dbReference type="EMBL" id="JAAIUW010000010">
    <property type="protein sequence ID" value="KAF7812051.1"/>
    <property type="molecule type" value="Genomic_DNA"/>
</dbReference>
<evidence type="ECO:0000313" key="2">
    <source>
        <dbReference type="EMBL" id="KAF7812051.1"/>
    </source>
</evidence>
<evidence type="ECO:0000313" key="3">
    <source>
        <dbReference type="Proteomes" id="UP000634136"/>
    </source>
</evidence>
<protein>
    <submittedName>
        <fullName evidence="2">Uncharacterized protein</fullName>
    </submittedName>
</protein>
<dbReference type="AlphaFoldDB" id="A0A834SYG7"/>
<feature type="region of interest" description="Disordered" evidence="1">
    <location>
        <begin position="128"/>
        <end position="173"/>
    </location>
</feature>
<keyword evidence="3" id="KW-1185">Reference proteome</keyword>
<dbReference type="Proteomes" id="UP000634136">
    <property type="component" value="Unassembled WGS sequence"/>
</dbReference>
<gene>
    <name evidence="2" type="ORF">G2W53_033027</name>
</gene>
<sequence>MVFFIDRPHRRSKLVFSSPSNLISRIGRHSRRDSVDFFRHTRSYAMGFEGDFDAADGDKHLSKGFGNFSARLSTSCVTSRGALPPPSIFLRRNSHCRGPIVEDDSPSLSYGTTVLSNKISVAEPTCNKARCGANGQRSQLRSHRTTEPADDESQLRSQQATKPIAEPMDKGTS</sequence>
<proteinExistence type="predicted"/>
<evidence type="ECO:0000256" key="1">
    <source>
        <dbReference type="SAM" id="MobiDB-lite"/>
    </source>
</evidence>
<organism evidence="2 3">
    <name type="scientific">Senna tora</name>
    <dbReference type="NCBI Taxonomy" id="362788"/>
    <lineage>
        <taxon>Eukaryota</taxon>
        <taxon>Viridiplantae</taxon>
        <taxon>Streptophyta</taxon>
        <taxon>Embryophyta</taxon>
        <taxon>Tracheophyta</taxon>
        <taxon>Spermatophyta</taxon>
        <taxon>Magnoliopsida</taxon>
        <taxon>eudicotyledons</taxon>
        <taxon>Gunneridae</taxon>
        <taxon>Pentapetalae</taxon>
        <taxon>rosids</taxon>
        <taxon>fabids</taxon>
        <taxon>Fabales</taxon>
        <taxon>Fabaceae</taxon>
        <taxon>Caesalpinioideae</taxon>
        <taxon>Cassia clade</taxon>
        <taxon>Senna</taxon>
    </lineage>
</organism>
<reference evidence="2" key="1">
    <citation type="submission" date="2020-09" db="EMBL/GenBank/DDBJ databases">
        <title>Genome-Enabled Discovery of Anthraquinone Biosynthesis in Senna tora.</title>
        <authorList>
            <person name="Kang S.-H."/>
            <person name="Pandey R.P."/>
            <person name="Lee C.-M."/>
            <person name="Sim J.-S."/>
            <person name="Jeong J.-T."/>
            <person name="Choi B.-S."/>
            <person name="Jung M."/>
            <person name="Ginzburg D."/>
            <person name="Zhao K."/>
            <person name="Won S.Y."/>
            <person name="Oh T.-J."/>
            <person name="Yu Y."/>
            <person name="Kim N.-H."/>
            <person name="Lee O.R."/>
            <person name="Lee T.-H."/>
            <person name="Bashyal P."/>
            <person name="Kim T.-S."/>
            <person name="Lee W.-H."/>
            <person name="Kawkins C."/>
            <person name="Kim C.-K."/>
            <person name="Kim J.S."/>
            <person name="Ahn B.O."/>
            <person name="Rhee S.Y."/>
            <person name="Sohng J.K."/>
        </authorList>
    </citation>
    <scope>NUCLEOTIDE SEQUENCE</scope>
    <source>
        <tissue evidence="2">Leaf</tissue>
    </source>
</reference>
<accession>A0A834SYG7</accession>
<comment type="caution">
    <text evidence="2">The sequence shown here is derived from an EMBL/GenBank/DDBJ whole genome shotgun (WGS) entry which is preliminary data.</text>
</comment>
<name>A0A834SYG7_9FABA</name>